<feature type="domain" description="TonB-dependent receptor plug" evidence="12">
    <location>
        <begin position="54"/>
        <end position="136"/>
    </location>
</feature>
<evidence type="ECO:0000256" key="1">
    <source>
        <dbReference type="ARBA" id="ARBA00004571"/>
    </source>
</evidence>
<evidence type="ECO:0000313" key="14">
    <source>
        <dbReference type="Proteomes" id="UP000626370"/>
    </source>
</evidence>
<dbReference type="PROSITE" id="PS52016">
    <property type="entry name" value="TONB_DEPENDENT_REC_3"/>
    <property type="match status" value="1"/>
</dbReference>
<evidence type="ECO:0000256" key="3">
    <source>
        <dbReference type="ARBA" id="ARBA00022452"/>
    </source>
</evidence>
<gene>
    <name evidence="13" type="ORF">GCM10011501_21490</name>
</gene>
<reference evidence="14" key="1">
    <citation type="journal article" date="2019" name="Int. J. Syst. Evol. Microbiol.">
        <title>The Global Catalogue of Microorganisms (GCM) 10K type strain sequencing project: providing services to taxonomists for standard genome sequencing and annotation.</title>
        <authorList>
            <consortium name="The Broad Institute Genomics Platform"/>
            <consortium name="The Broad Institute Genome Sequencing Center for Infectious Disease"/>
            <person name="Wu L."/>
            <person name="Ma J."/>
        </authorList>
    </citation>
    <scope>NUCLEOTIDE SEQUENCE [LARGE SCALE GENOMIC DNA]</scope>
    <source>
        <strain evidence="14">CGMCC 1.15922</strain>
    </source>
</reference>
<dbReference type="InterPro" id="IPR000531">
    <property type="entry name" value="Beta-barrel_TonB"/>
</dbReference>
<protein>
    <submittedName>
        <fullName evidence="13">TonB-dependent receptor</fullName>
    </submittedName>
</protein>
<dbReference type="InterPro" id="IPR037066">
    <property type="entry name" value="Plug_dom_sf"/>
</dbReference>
<evidence type="ECO:0000256" key="9">
    <source>
        <dbReference type="RuleBase" id="RU003357"/>
    </source>
</evidence>
<comment type="similarity">
    <text evidence="8 9">Belongs to the TonB-dependent receptor family.</text>
</comment>
<keyword evidence="10" id="KW-0732">Signal</keyword>
<evidence type="ECO:0000256" key="4">
    <source>
        <dbReference type="ARBA" id="ARBA00022692"/>
    </source>
</evidence>
<dbReference type="InterPro" id="IPR039426">
    <property type="entry name" value="TonB-dep_rcpt-like"/>
</dbReference>
<evidence type="ECO:0000256" key="2">
    <source>
        <dbReference type="ARBA" id="ARBA00022448"/>
    </source>
</evidence>
<keyword evidence="4 8" id="KW-0812">Transmembrane</keyword>
<accession>A0ABQ3IW49</accession>
<dbReference type="SUPFAM" id="SSF56935">
    <property type="entry name" value="Porins"/>
    <property type="match status" value="1"/>
</dbReference>
<dbReference type="RefSeq" id="WP_189378274.1">
    <property type="nucleotide sequence ID" value="NZ_BNAH01000008.1"/>
</dbReference>
<evidence type="ECO:0000259" key="11">
    <source>
        <dbReference type="Pfam" id="PF00593"/>
    </source>
</evidence>
<evidence type="ECO:0000256" key="10">
    <source>
        <dbReference type="SAM" id="SignalP"/>
    </source>
</evidence>
<dbReference type="InterPro" id="IPR012910">
    <property type="entry name" value="Plug_dom"/>
</dbReference>
<dbReference type="Pfam" id="PF00593">
    <property type="entry name" value="TonB_dep_Rec_b-barrel"/>
    <property type="match status" value="1"/>
</dbReference>
<dbReference type="Gene3D" id="2.40.170.20">
    <property type="entry name" value="TonB-dependent receptor, beta-barrel domain"/>
    <property type="match status" value="1"/>
</dbReference>
<keyword evidence="5 9" id="KW-0798">TonB box</keyword>
<evidence type="ECO:0000256" key="8">
    <source>
        <dbReference type="PROSITE-ProRule" id="PRU01360"/>
    </source>
</evidence>
<evidence type="ECO:0000313" key="13">
    <source>
        <dbReference type="EMBL" id="GHE91767.1"/>
    </source>
</evidence>
<keyword evidence="7 8" id="KW-0998">Cell outer membrane</keyword>
<keyword evidence="13" id="KW-0675">Receptor</keyword>
<feature type="chain" id="PRO_5046146632" evidence="10">
    <location>
        <begin position="31"/>
        <end position="713"/>
    </location>
</feature>
<dbReference type="PANTHER" id="PTHR30069:SF49">
    <property type="entry name" value="OUTER MEMBRANE PROTEIN C"/>
    <property type="match status" value="1"/>
</dbReference>
<dbReference type="PANTHER" id="PTHR30069">
    <property type="entry name" value="TONB-DEPENDENT OUTER MEMBRANE RECEPTOR"/>
    <property type="match status" value="1"/>
</dbReference>
<keyword evidence="6 8" id="KW-0472">Membrane</keyword>
<name>A0ABQ3IW49_9GAMM</name>
<dbReference type="Proteomes" id="UP000626370">
    <property type="component" value="Unassembled WGS sequence"/>
</dbReference>
<evidence type="ECO:0000256" key="7">
    <source>
        <dbReference type="ARBA" id="ARBA00023237"/>
    </source>
</evidence>
<comment type="subcellular location">
    <subcellularLocation>
        <location evidence="1 8">Cell outer membrane</location>
        <topology evidence="1 8">Multi-pass membrane protein</topology>
    </subcellularLocation>
</comment>
<sequence>MVNNKSSQSKYLISPVALLISAVLSPVSFAEDDSLEVIEVQGHSQNKHLALGSSDSLLSNSGVDFSAAGGVSNLPILNGMMGDRVKVLIDGADVTAACANQMNPPLSYISANQISSYSVVAGISPVSAGGDNIAGVINVNSISPLYSNSGELAWHSGYLSGRYSSVDNGRAIGVGARLASDTTSFNYQGSFTDADSYDDGNGDLVLDTLYRAQNHSITAAVRDEVQQLVVKLTHQKIPYQGFANQYMDMVDNTSFGVIAQYKRSLDDGEFEGQLNWHNVKHEMGFFTPEKMGMMPMETDAEDVSYQFKWLLNLDHNSRLLLGHEYFDYQIDDWWPGIEGSMMMGPDDYVNINQGKRQRIAVFAEYENQLDSKWWLNAGIRVENVRTDTGEVQPYNDGMSMGGMASMSGMMAMEPSNAMAAKAFNMLDREKTDTLTDANLLVSYQISNYDELQIGLARKNRAPNLYERYSWGVSSMATRMIGWYGDGNGYIGTPDLDAETAHTVSVTYSKLEANDNWRINANVWYTDVADYIDADPVRNLNTTGDVTQDRNALQFTNVDATLYGVKIDLLANIYESTELGNLQLQASISNTRGTRDDTNQALYQIKPLQTKFSLSQQIGNFENTLTWEWVDSKTRVDNNRFENQTDSYHLVNFTSKATWDAVTFTFEVTNLLDEYYQQPLGGVSVAEYKMDNTNGFMQLAGQGRSVNLGVSYSF</sequence>
<keyword evidence="3 8" id="KW-1134">Transmembrane beta strand</keyword>
<proteinExistence type="inferred from homology"/>
<dbReference type="Pfam" id="PF07715">
    <property type="entry name" value="Plug"/>
    <property type="match status" value="1"/>
</dbReference>
<evidence type="ECO:0000256" key="5">
    <source>
        <dbReference type="ARBA" id="ARBA00023077"/>
    </source>
</evidence>
<evidence type="ECO:0000259" key="12">
    <source>
        <dbReference type="Pfam" id="PF07715"/>
    </source>
</evidence>
<keyword evidence="2 8" id="KW-0813">Transport</keyword>
<evidence type="ECO:0000256" key="6">
    <source>
        <dbReference type="ARBA" id="ARBA00023136"/>
    </source>
</evidence>
<dbReference type="EMBL" id="BNAH01000008">
    <property type="protein sequence ID" value="GHE91767.1"/>
    <property type="molecule type" value="Genomic_DNA"/>
</dbReference>
<dbReference type="Gene3D" id="2.170.130.10">
    <property type="entry name" value="TonB-dependent receptor, plug domain"/>
    <property type="match status" value="1"/>
</dbReference>
<comment type="caution">
    <text evidence="13">The sequence shown here is derived from an EMBL/GenBank/DDBJ whole genome shotgun (WGS) entry which is preliminary data.</text>
</comment>
<feature type="signal peptide" evidence="10">
    <location>
        <begin position="1"/>
        <end position="30"/>
    </location>
</feature>
<dbReference type="InterPro" id="IPR036942">
    <property type="entry name" value="Beta-barrel_TonB_sf"/>
</dbReference>
<keyword evidence="14" id="KW-1185">Reference proteome</keyword>
<feature type="domain" description="TonB-dependent receptor-like beta-barrel" evidence="11">
    <location>
        <begin position="203"/>
        <end position="670"/>
    </location>
</feature>
<organism evidence="13 14">
    <name type="scientific">Thalassotalea profundi</name>
    <dbReference type="NCBI Taxonomy" id="2036687"/>
    <lineage>
        <taxon>Bacteria</taxon>
        <taxon>Pseudomonadati</taxon>
        <taxon>Pseudomonadota</taxon>
        <taxon>Gammaproteobacteria</taxon>
        <taxon>Alteromonadales</taxon>
        <taxon>Colwelliaceae</taxon>
        <taxon>Thalassotalea</taxon>
    </lineage>
</organism>